<evidence type="ECO:0000256" key="3">
    <source>
        <dbReference type="ARBA" id="ARBA00012948"/>
    </source>
</evidence>
<organism evidence="8 9">
    <name type="scientific">Streptomyces meridianus</name>
    <dbReference type="NCBI Taxonomy" id="2938945"/>
    <lineage>
        <taxon>Bacteria</taxon>
        <taxon>Bacillati</taxon>
        <taxon>Actinomycetota</taxon>
        <taxon>Actinomycetes</taxon>
        <taxon>Kitasatosporales</taxon>
        <taxon>Streptomycetaceae</taxon>
        <taxon>Streptomyces</taxon>
    </lineage>
</organism>
<dbReference type="InterPro" id="IPR057326">
    <property type="entry name" value="KR_dom"/>
</dbReference>
<dbReference type="InterPro" id="IPR011284">
    <property type="entry name" value="3oxo_ACP_reduc"/>
</dbReference>
<comment type="pathway">
    <text evidence="1 6">Lipid metabolism; fatty acid biosynthesis.</text>
</comment>
<dbReference type="SUPFAM" id="SSF51735">
    <property type="entry name" value="NAD(P)-binding Rossmann-fold domains"/>
    <property type="match status" value="1"/>
</dbReference>
<dbReference type="PANTHER" id="PTHR42879">
    <property type="entry name" value="3-OXOACYL-(ACYL-CARRIER-PROTEIN) REDUCTASE"/>
    <property type="match status" value="1"/>
</dbReference>
<evidence type="ECO:0000256" key="4">
    <source>
        <dbReference type="ARBA" id="ARBA00023002"/>
    </source>
</evidence>
<evidence type="ECO:0000256" key="1">
    <source>
        <dbReference type="ARBA" id="ARBA00005194"/>
    </source>
</evidence>
<dbReference type="RefSeq" id="WP_251412371.1">
    <property type="nucleotide sequence ID" value="NZ_JAMQGM010000019.1"/>
</dbReference>
<dbReference type="GO" id="GO:0004316">
    <property type="term" value="F:3-oxoacyl-[acyl-carrier-protein] reductase (NADPH) activity"/>
    <property type="evidence" value="ECO:0007669"/>
    <property type="project" value="UniProtKB-EC"/>
</dbReference>
<keyword evidence="6" id="KW-0275">Fatty acid biosynthesis</keyword>
<keyword evidence="9" id="KW-1185">Reference proteome</keyword>
<dbReference type="EC" id="1.1.1.100" evidence="3 6"/>
<dbReference type="CDD" id="cd05333">
    <property type="entry name" value="BKR_SDR_c"/>
    <property type="match status" value="1"/>
</dbReference>
<reference evidence="8" key="1">
    <citation type="journal article" date="2023" name="Int. J. Syst. Evol. Microbiol.">
        <title>Streptomyces meridianus sp. nov. isolated from brackish water of the Tagus estuary in Alcochete, Portugal.</title>
        <authorList>
            <person name="Santos J.D.N."/>
            <person name="Klimek D."/>
            <person name="Calusinska M."/>
            <person name="Lobo Da Cunha A."/>
            <person name="Catita J."/>
            <person name="Goncalves H."/>
            <person name="Gonzalez I."/>
            <person name="Reyes F."/>
            <person name="Lage O.M."/>
        </authorList>
    </citation>
    <scope>NUCLEOTIDE SEQUENCE</scope>
    <source>
        <strain evidence="8">MTZ3.1</strain>
    </source>
</reference>
<comment type="subunit">
    <text evidence="6">Homotetramer.</text>
</comment>
<evidence type="ECO:0000313" key="8">
    <source>
        <dbReference type="EMBL" id="MCM2577491.1"/>
    </source>
</evidence>
<evidence type="ECO:0000256" key="5">
    <source>
        <dbReference type="ARBA" id="ARBA00048508"/>
    </source>
</evidence>
<comment type="similarity">
    <text evidence="2 6">Belongs to the short-chain dehydrogenases/reductases (SDR) family.</text>
</comment>
<dbReference type="InterPro" id="IPR002347">
    <property type="entry name" value="SDR_fam"/>
</dbReference>
<keyword evidence="6" id="KW-0276">Fatty acid metabolism</keyword>
<dbReference type="Proteomes" id="UP001167160">
    <property type="component" value="Unassembled WGS sequence"/>
</dbReference>
<dbReference type="Pfam" id="PF13561">
    <property type="entry name" value="adh_short_C2"/>
    <property type="match status" value="1"/>
</dbReference>
<dbReference type="SMART" id="SM00822">
    <property type="entry name" value="PKS_KR"/>
    <property type="match status" value="1"/>
</dbReference>
<keyword evidence="4 6" id="KW-0560">Oxidoreductase</keyword>
<protein>
    <recommendedName>
        <fullName evidence="3 6">3-oxoacyl-[acyl-carrier-protein] reductase</fullName>
        <ecNumber evidence="3 6">1.1.1.100</ecNumber>
    </recommendedName>
</protein>
<dbReference type="PRINTS" id="PR00081">
    <property type="entry name" value="GDHRDH"/>
</dbReference>
<accession>A0ABT0X4M2</accession>
<comment type="caution">
    <text evidence="8">The sequence shown here is derived from an EMBL/GenBank/DDBJ whole genome shotgun (WGS) entry which is preliminary data.</text>
</comment>
<gene>
    <name evidence="8" type="primary">fabG</name>
    <name evidence="8" type="ORF">M1E25_09010</name>
</gene>
<dbReference type="NCBIfam" id="TIGR01830">
    <property type="entry name" value="3oxo_ACP_reduc"/>
    <property type="match status" value="1"/>
</dbReference>
<dbReference type="EMBL" id="JAMQGM010000019">
    <property type="protein sequence ID" value="MCM2577491.1"/>
    <property type="molecule type" value="Genomic_DNA"/>
</dbReference>
<comment type="function">
    <text evidence="6">Catalyzes the NADPH-dependent reduction of beta-ketoacyl-ACP substrates to beta-hydroxyacyl-ACP products, the first reductive step in the elongation cycle of fatty acid biosynthesis.</text>
</comment>
<evidence type="ECO:0000313" key="9">
    <source>
        <dbReference type="Proteomes" id="UP001167160"/>
    </source>
</evidence>
<name>A0ABT0X4M2_9ACTN</name>
<keyword evidence="6" id="KW-0521">NADP</keyword>
<keyword evidence="6" id="KW-0443">Lipid metabolism</keyword>
<feature type="domain" description="Ketoreductase" evidence="7">
    <location>
        <begin position="3"/>
        <end position="180"/>
    </location>
</feature>
<dbReference type="NCBIfam" id="NF009466">
    <property type="entry name" value="PRK12826.1-2"/>
    <property type="match status" value="1"/>
</dbReference>
<evidence type="ECO:0000256" key="6">
    <source>
        <dbReference type="RuleBase" id="RU366074"/>
    </source>
</evidence>
<dbReference type="PANTHER" id="PTHR42879:SF2">
    <property type="entry name" value="3-OXOACYL-[ACYL-CARRIER-PROTEIN] REDUCTASE FABG"/>
    <property type="match status" value="1"/>
</dbReference>
<keyword evidence="6" id="KW-0444">Lipid biosynthesis</keyword>
<dbReference type="Gene3D" id="3.40.50.720">
    <property type="entry name" value="NAD(P)-binding Rossmann-like Domain"/>
    <property type="match status" value="1"/>
</dbReference>
<dbReference type="InterPro" id="IPR050259">
    <property type="entry name" value="SDR"/>
</dbReference>
<dbReference type="PRINTS" id="PR00080">
    <property type="entry name" value="SDRFAMILY"/>
</dbReference>
<proteinExistence type="inferred from homology"/>
<dbReference type="PROSITE" id="PS00061">
    <property type="entry name" value="ADH_SHORT"/>
    <property type="match status" value="1"/>
</dbReference>
<sequence>MSRSVLVTGGNRGIGLAIARAFADAGDKVAITYRSGDPEVLTKEGFLPVRCDITDPEQVDQAYKEIEDKHGPVEVLVANAGVTRDQLLMRMSEDDFSTVLDTNLTGTFRVVKRANRGMLRAKKGRVVLISSVVGLLGSAGQANYAASKAGLVGFARSLARELGSRNITFNVVAPGFVDTDMTRELSDEQRAGILEQVPLARYARPEEIAAAVRFLASDDASYITGAVIPVDGGLGMGH</sequence>
<evidence type="ECO:0000259" key="7">
    <source>
        <dbReference type="SMART" id="SM00822"/>
    </source>
</evidence>
<dbReference type="InterPro" id="IPR020904">
    <property type="entry name" value="Sc_DH/Rdtase_CS"/>
</dbReference>
<dbReference type="InterPro" id="IPR036291">
    <property type="entry name" value="NAD(P)-bd_dom_sf"/>
</dbReference>
<evidence type="ECO:0000256" key="2">
    <source>
        <dbReference type="ARBA" id="ARBA00006484"/>
    </source>
</evidence>
<comment type="catalytic activity">
    <reaction evidence="5 6">
        <text>a (3R)-hydroxyacyl-[ACP] + NADP(+) = a 3-oxoacyl-[ACP] + NADPH + H(+)</text>
        <dbReference type="Rhea" id="RHEA:17397"/>
        <dbReference type="Rhea" id="RHEA-COMP:9916"/>
        <dbReference type="Rhea" id="RHEA-COMP:9945"/>
        <dbReference type="ChEBI" id="CHEBI:15378"/>
        <dbReference type="ChEBI" id="CHEBI:57783"/>
        <dbReference type="ChEBI" id="CHEBI:58349"/>
        <dbReference type="ChEBI" id="CHEBI:78776"/>
        <dbReference type="ChEBI" id="CHEBI:78827"/>
        <dbReference type="EC" id="1.1.1.100"/>
    </reaction>
</comment>